<keyword evidence="5" id="KW-1185">Reference proteome</keyword>
<comment type="caution">
    <text evidence="4">The sequence shown here is derived from an EMBL/GenBank/DDBJ whole genome shotgun (WGS) entry which is preliminary data.</text>
</comment>
<gene>
    <name evidence="4" type="ORF">HRI_000352400</name>
</gene>
<dbReference type="SMART" id="SM01189">
    <property type="entry name" value="ELM2"/>
    <property type="match status" value="1"/>
</dbReference>
<dbReference type="EMBL" id="BSYR01000004">
    <property type="protein sequence ID" value="GMI66831.1"/>
    <property type="molecule type" value="Genomic_DNA"/>
</dbReference>
<feature type="region of interest" description="Disordered" evidence="2">
    <location>
        <begin position="149"/>
        <end position="168"/>
    </location>
</feature>
<organism evidence="4 5">
    <name type="scientific">Hibiscus trionum</name>
    <name type="common">Flower of an hour</name>
    <dbReference type="NCBI Taxonomy" id="183268"/>
    <lineage>
        <taxon>Eukaryota</taxon>
        <taxon>Viridiplantae</taxon>
        <taxon>Streptophyta</taxon>
        <taxon>Embryophyta</taxon>
        <taxon>Tracheophyta</taxon>
        <taxon>Spermatophyta</taxon>
        <taxon>Magnoliopsida</taxon>
        <taxon>eudicotyledons</taxon>
        <taxon>Gunneridae</taxon>
        <taxon>Pentapetalae</taxon>
        <taxon>rosids</taxon>
        <taxon>malvids</taxon>
        <taxon>Malvales</taxon>
        <taxon>Malvaceae</taxon>
        <taxon>Malvoideae</taxon>
        <taxon>Hibiscus</taxon>
    </lineage>
</organism>
<dbReference type="PANTHER" id="PTHR46410">
    <property type="entry name" value="AT-RICH INTERACTIVE DOMAIN-CONTAINING PROTEIN 2"/>
    <property type="match status" value="1"/>
</dbReference>
<evidence type="ECO:0000313" key="4">
    <source>
        <dbReference type="EMBL" id="GMI66831.1"/>
    </source>
</evidence>
<sequence>MNLGGHLMELKAELKGFLMESKKKDMEYSRVGEKWVKNEVENLQNGDDLKGVTVDSVDDINCIYDDDDDDVIMDLNVDIINLSSHKRKRDSTWGMLDWVTEIAKNPCDSGFASLPERSKWKCYGSEKLWKQVLLFREAAFLRKFDFPSSDDLSDCQKNHKVHPSDDHTKLGYNLRERLSNTKPLRSGKTASKGLVRSQSLSSENHTESGGSISSFDKRLQRYCDSATLGLVLNYNVNIQVPIGPLFQVEVPEWTGGASESDAKWLGTRVWPLERKENEFMVERDRIGKGRQDSCGCHIRDSIQCVKFHVAERRLKVKLELGSAFYRWKFNKMGEEVAFAWKEEERKMFSCIAKSNPLSPWEENRKHFHNKSREELVSYYFNVFLLQHKAYRNRITWRNNDSDDEEIGAEAEPVSKDIGHKATKSYTSILIPPNTSRYSSSIQCGTL</sequence>
<evidence type="ECO:0000313" key="5">
    <source>
        <dbReference type="Proteomes" id="UP001165190"/>
    </source>
</evidence>
<evidence type="ECO:0000259" key="3">
    <source>
        <dbReference type="SMART" id="SM01189"/>
    </source>
</evidence>
<feature type="domain" description="ELM2" evidence="3">
    <location>
        <begin position="240"/>
        <end position="291"/>
    </location>
</feature>
<dbReference type="OrthoDB" id="1938591at2759"/>
<accession>A0A9W7LJV6</accession>
<feature type="compositionally biased region" description="Polar residues" evidence="2">
    <location>
        <begin position="196"/>
        <end position="212"/>
    </location>
</feature>
<feature type="region of interest" description="Disordered" evidence="2">
    <location>
        <begin position="183"/>
        <end position="212"/>
    </location>
</feature>
<proteinExistence type="predicted"/>
<feature type="compositionally biased region" description="Basic and acidic residues" evidence="2">
    <location>
        <begin position="154"/>
        <end position="168"/>
    </location>
</feature>
<name>A0A9W7LJV6_HIBTR</name>
<evidence type="ECO:0000256" key="2">
    <source>
        <dbReference type="SAM" id="MobiDB-lite"/>
    </source>
</evidence>
<reference evidence="4" key="1">
    <citation type="submission" date="2023-05" db="EMBL/GenBank/DDBJ databases">
        <title>Genome and transcriptome analyses reveal genes involved in the formation of fine ridges on petal epidermal cells in Hibiscus trionum.</title>
        <authorList>
            <person name="Koshimizu S."/>
            <person name="Masuda S."/>
            <person name="Ishii T."/>
            <person name="Shirasu K."/>
            <person name="Hoshino A."/>
            <person name="Arita M."/>
        </authorList>
    </citation>
    <scope>NUCLEOTIDE SEQUENCE</scope>
    <source>
        <strain evidence="4">Hamamatsu line</strain>
    </source>
</reference>
<dbReference type="AlphaFoldDB" id="A0A9W7LJV6"/>
<dbReference type="Proteomes" id="UP001165190">
    <property type="component" value="Unassembled WGS sequence"/>
</dbReference>
<dbReference type="InterPro" id="IPR000949">
    <property type="entry name" value="ELM2_dom"/>
</dbReference>
<dbReference type="PANTHER" id="PTHR46410:SF1">
    <property type="entry name" value="AT-RICH INTERACTIVE DOMAIN-CONTAINING PROTEIN 1"/>
    <property type="match status" value="1"/>
</dbReference>
<protein>
    <submittedName>
        <fullName evidence="4">AT-Rich Interacting Domain 1</fullName>
    </submittedName>
</protein>
<evidence type="ECO:0000256" key="1">
    <source>
        <dbReference type="ARBA" id="ARBA00023242"/>
    </source>
</evidence>
<keyword evidence="1" id="KW-0539">Nucleus</keyword>